<reference evidence="2" key="1">
    <citation type="submission" date="2020-06" db="EMBL/GenBank/DDBJ databases">
        <authorList>
            <person name="Li T."/>
            <person name="Hu X."/>
            <person name="Zhang T."/>
            <person name="Song X."/>
            <person name="Zhang H."/>
            <person name="Dai N."/>
            <person name="Sheng W."/>
            <person name="Hou X."/>
            <person name="Wei L."/>
        </authorList>
    </citation>
    <scope>NUCLEOTIDE SEQUENCE</scope>
    <source>
        <strain evidence="2">G02</strain>
        <tissue evidence="2">Leaf</tissue>
    </source>
</reference>
<organism evidence="2">
    <name type="scientific">Sesamum radiatum</name>
    <name type="common">Black benniseed</name>
    <dbReference type="NCBI Taxonomy" id="300843"/>
    <lineage>
        <taxon>Eukaryota</taxon>
        <taxon>Viridiplantae</taxon>
        <taxon>Streptophyta</taxon>
        <taxon>Embryophyta</taxon>
        <taxon>Tracheophyta</taxon>
        <taxon>Spermatophyta</taxon>
        <taxon>Magnoliopsida</taxon>
        <taxon>eudicotyledons</taxon>
        <taxon>Gunneridae</taxon>
        <taxon>Pentapetalae</taxon>
        <taxon>asterids</taxon>
        <taxon>lamiids</taxon>
        <taxon>Lamiales</taxon>
        <taxon>Pedaliaceae</taxon>
        <taxon>Sesamum</taxon>
    </lineage>
</organism>
<reference evidence="2" key="2">
    <citation type="journal article" date="2024" name="Plant">
        <title>Genomic evolution and insights into agronomic trait innovations of Sesamum species.</title>
        <authorList>
            <person name="Miao H."/>
            <person name="Wang L."/>
            <person name="Qu L."/>
            <person name="Liu H."/>
            <person name="Sun Y."/>
            <person name="Le M."/>
            <person name="Wang Q."/>
            <person name="Wei S."/>
            <person name="Zheng Y."/>
            <person name="Lin W."/>
            <person name="Duan Y."/>
            <person name="Cao H."/>
            <person name="Xiong S."/>
            <person name="Wang X."/>
            <person name="Wei L."/>
            <person name="Li C."/>
            <person name="Ma Q."/>
            <person name="Ju M."/>
            <person name="Zhao R."/>
            <person name="Li G."/>
            <person name="Mu C."/>
            <person name="Tian Q."/>
            <person name="Mei H."/>
            <person name="Zhang T."/>
            <person name="Gao T."/>
            <person name="Zhang H."/>
        </authorList>
    </citation>
    <scope>NUCLEOTIDE SEQUENCE</scope>
    <source>
        <strain evidence="2">G02</strain>
    </source>
</reference>
<gene>
    <name evidence="2" type="ORF">Sradi_1529600</name>
</gene>
<feature type="region of interest" description="Disordered" evidence="1">
    <location>
        <begin position="101"/>
        <end position="136"/>
    </location>
</feature>
<evidence type="ECO:0000256" key="1">
    <source>
        <dbReference type="SAM" id="MobiDB-lite"/>
    </source>
</evidence>
<sequence>MEGFEANSIMLRLRHLRENLEEFDRKFGRVAMNAQMAGQVQRADLNTIQITIRTTITSLWNDLQEPIQKTLSGMTHELREHDPKYALRVQGSRLVLSDLSTDCIRPSPDSGETTTIESQGVQTSNDSSQLSTSGVK</sequence>
<evidence type="ECO:0000313" key="2">
    <source>
        <dbReference type="EMBL" id="KAL0413279.1"/>
    </source>
</evidence>
<dbReference type="AlphaFoldDB" id="A0AAW2U8Y6"/>
<protein>
    <submittedName>
        <fullName evidence="2">Uncharacterized protein</fullName>
    </submittedName>
</protein>
<comment type="caution">
    <text evidence="2">The sequence shown here is derived from an EMBL/GenBank/DDBJ whole genome shotgun (WGS) entry which is preliminary data.</text>
</comment>
<accession>A0AAW2U8Y6</accession>
<dbReference type="EMBL" id="JACGWJ010000006">
    <property type="protein sequence ID" value="KAL0413279.1"/>
    <property type="molecule type" value="Genomic_DNA"/>
</dbReference>
<proteinExistence type="predicted"/>
<feature type="compositionally biased region" description="Polar residues" evidence="1">
    <location>
        <begin position="110"/>
        <end position="136"/>
    </location>
</feature>
<name>A0AAW2U8Y6_SESRA</name>